<dbReference type="GO" id="GO:0030170">
    <property type="term" value="F:pyridoxal phosphate binding"/>
    <property type="evidence" value="ECO:0007669"/>
    <property type="project" value="InterPro"/>
</dbReference>
<dbReference type="Pfam" id="PF03476">
    <property type="entry name" value="MOSC_N"/>
    <property type="match status" value="1"/>
</dbReference>
<dbReference type="PANTHER" id="PTHR14237">
    <property type="entry name" value="MOLYBDOPTERIN COFACTOR SULFURASE MOSC"/>
    <property type="match status" value="1"/>
</dbReference>
<organism evidence="2">
    <name type="scientific">Streptomyces tendae</name>
    <dbReference type="NCBI Taxonomy" id="1932"/>
    <lineage>
        <taxon>Bacteria</taxon>
        <taxon>Bacillati</taxon>
        <taxon>Actinomycetota</taxon>
        <taxon>Actinomycetes</taxon>
        <taxon>Kitasatosporales</taxon>
        <taxon>Streptomycetaceae</taxon>
        <taxon>Streptomyces</taxon>
    </lineage>
</organism>
<gene>
    <name evidence="2" type="ORF">GUR47_06770</name>
</gene>
<dbReference type="InterPro" id="IPR005303">
    <property type="entry name" value="MOCOS_middle"/>
</dbReference>
<dbReference type="InterPro" id="IPR011037">
    <property type="entry name" value="Pyrv_Knase-like_insert_dom_sf"/>
</dbReference>
<sequence length="278" mass="30012">MTGFEPRIAQLAYYPVKGCAAVHPTTAVITPAGITHDRAFLVVDGKGVYRTQRRHPQLALITPEVSPDGSRMSLHHPDLAPLSFAVARNGPRRSVDLFGKPFLGIDQGPVVGEWLSQAVGEASHLVRVPPDHRRVTDGHTPGTSGYADSSAVHLLSTASVALLDEKLRSAGKPTVPMERFRPNIVVDGWEHAHTEDLLRRMTIGDCELGYAKLALRCVVTTVDQLSARRTGPEPLRTLAGYRRTRGGLALGTKFAVVRPGTVSVGDPVVVTRWGASEM</sequence>
<comment type="caution">
    <text evidence="2">The sequence shown here is derived from an EMBL/GenBank/DDBJ whole genome shotgun (WGS) entry which is preliminary data.</text>
</comment>
<dbReference type="PROSITE" id="PS51340">
    <property type="entry name" value="MOSC"/>
    <property type="match status" value="1"/>
</dbReference>
<proteinExistence type="predicted"/>
<dbReference type="RefSeq" id="WP_164457862.1">
    <property type="nucleotide sequence ID" value="NZ_JAAIFS010000001.1"/>
</dbReference>
<dbReference type="AlphaFoldDB" id="A0A6B3QJI9"/>
<dbReference type="GO" id="GO:0003824">
    <property type="term" value="F:catalytic activity"/>
    <property type="evidence" value="ECO:0007669"/>
    <property type="project" value="InterPro"/>
</dbReference>
<dbReference type="InterPro" id="IPR005302">
    <property type="entry name" value="MoCF_Sase_C"/>
</dbReference>
<name>A0A6B3QJI9_STRTE</name>
<reference evidence="2" key="1">
    <citation type="journal article" date="2020" name="Microorganisms">
        <title>Isolation, Genomic and Metabolomic Characterization of Streptomyces tendae VITAKN with Quorum Sensing Inhibitory Activity from Southern India.</title>
        <authorList>
            <person name="Ishaque N.M."/>
            <person name="Burgsdorf I."/>
            <person name="Limlingan Malit J.J."/>
            <person name="Saha S."/>
            <person name="Teta R."/>
            <person name="Ewe D."/>
            <person name="Kannabiran K."/>
            <person name="Hrouzek P."/>
            <person name="Steindler L."/>
            <person name="Costantino V."/>
            <person name="Saurav K."/>
        </authorList>
    </citation>
    <scope>NUCLEOTIDE SEQUENCE</scope>
    <source>
        <strain evidence="2">VITAKN</strain>
    </source>
</reference>
<evidence type="ECO:0000259" key="1">
    <source>
        <dbReference type="PROSITE" id="PS51340"/>
    </source>
</evidence>
<dbReference type="SUPFAM" id="SSF141673">
    <property type="entry name" value="MOSC N-terminal domain-like"/>
    <property type="match status" value="1"/>
</dbReference>
<accession>A0A6B3QJI9</accession>
<dbReference type="Pfam" id="PF03473">
    <property type="entry name" value="MOSC"/>
    <property type="match status" value="1"/>
</dbReference>
<dbReference type="SUPFAM" id="SSF50800">
    <property type="entry name" value="PK beta-barrel domain-like"/>
    <property type="match status" value="1"/>
</dbReference>
<evidence type="ECO:0000313" key="2">
    <source>
        <dbReference type="EMBL" id="NEV86391.1"/>
    </source>
</evidence>
<feature type="domain" description="MOSC" evidence="1">
    <location>
        <begin position="120"/>
        <end position="271"/>
    </location>
</feature>
<dbReference type="GO" id="GO:0030151">
    <property type="term" value="F:molybdenum ion binding"/>
    <property type="evidence" value="ECO:0007669"/>
    <property type="project" value="InterPro"/>
</dbReference>
<dbReference type="PANTHER" id="PTHR14237:SF19">
    <property type="entry name" value="MITOCHONDRIAL AMIDOXIME REDUCING COMPONENT 1"/>
    <property type="match status" value="1"/>
</dbReference>
<protein>
    <submittedName>
        <fullName evidence="2">MOSC domain-containing protein</fullName>
    </submittedName>
</protein>
<dbReference type="EMBL" id="JAAIFS010000001">
    <property type="protein sequence ID" value="NEV86391.1"/>
    <property type="molecule type" value="Genomic_DNA"/>
</dbReference>